<accession>A0A561R3I7</accession>
<organism evidence="3 4">
    <name type="scientific">Neorhizobium alkalisoli</name>
    <dbReference type="NCBI Taxonomy" id="528178"/>
    <lineage>
        <taxon>Bacteria</taxon>
        <taxon>Pseudomonadati</taxon>
        <taxon>Pseudomonadota</taxon>
        <taxon>Alphaproteobacteria</taxon>
        <taxon>Hyphomicrobiales</taxon>
        <taxon>Rhizobiaceae</taxon>
        <taxon>Rhizobium/Agrobacterium group</taxon>
        <taxon>Neorhizobium</taxon>
    </lineage>
</organism>
<comment type="caution">
    <text evidence="3">The sequence shown here is derived from an EMBL/GenBank/DDBJ whole genome shotgun (WGS) entry which is preliminary data.</text>
</comment>
<dbReference type="GO" id="GO:0016491">
    <property type="term" value="F:oxidoreductase activity"/>
    <property type="evidence" value="ECO:0007669"/>
    <property type="project" value="UniProtKB-KW"/>
</dbReference>
<evidence type="ECO:0000313" key="4">
    <source>
        <dbReference type="Proteomes" id="UP000320653"/>
    </source>
</evidence>
<dbReference type="AlphaFoldDB" id="A0A561R3I7"/>
<keyword evidence="4" id="KW-1185">Reference proteome</keyword>
<gene>
    <name evidence="3" type="ORF">FHW37_102800</name>
</gene>
<dbReference type="Gene3D" id="3.50.50.60">
    <property type="entry name" value="FAD/NAD(P)-binding domain"/>
    <property type="match status" value="1"/>
</dbReference>
<dbReference type="EMBL" id="VIWP01000002">
    <property type="protein sequence ID" value="TWF57159.1"/>
    <property type="molecule type" value="Genomic_DNA"/>
</dbReference>
<evidence type="ECO:0000259" key="2">
    <source>
        <dbReference type="Pfam" id="PF01266"/>
    </source>
</evidence>
<dbReference type="PROSITE" id="PS51257">
    <property type="entry name" value="PROKAR_LIPOPROTEIN"/>
    <property type="match status" value="1"/>
</dbReference>
<dbReference type="Pfam" id="PF01266">
    <property type="entry name" value="DAO"/>
    <property type="match status" value="1"/>
</dbReference>
<proteinExistence type="predicted"/>
<feature type="domain" description="FAD dependent oxidoreductase" evidence="2">
    <location>
        <begin position="4"/>
        <end position="183"/>
    </location>
</feature>
<dbReference type="InterPro" id="IPR036188">
    <property type="entry name" value="FAD/NAD-bd_sf"/>
</dbReference>
<dbReference type="InterPro" id="IPR006076">
    <property type="entry name" value="FAD-dep_OxRdtase"/>
</dbReference>
<dbReference type="Proteomes" id="UP000320653">
    <property type="component" value="Unassembled WGS sequence"/>
</dbReference>
<keyword evidence="1" id="KW-0560">Oxidoreductase</keyword>
<reference evidence="3 4" key="1">
    <citation type="submission" date="2019-06" db="EMBL/GenBank/DDBJ databases">
        <title>Sorghum-associated microbial communities from plants grown in Nebraska, USA.</title>
        <authorList>
            <person name="Schachtman D."/>
        </authorList>
    </citation>
    <scope>NUCLEOTIDE SEQUENCE [LARGE SCALE GENOMIC DNA]</scope>
    <source>
        <strain evidence="3 4">1225</strain>
    </source>
</reference>
<name>A0A561R3I7_9HYPH</name>
<evidence type="ECO:0000256" key="1">
    <source>
        <dbReference type="ARBA" id="ARBA00023002"/>
    </source>
</evidence>
<sequence>MPFKIAVIGAGWYGCHISSSLASLGFKVMVFDRAQRPLHEASGNNQFRLHLGFHYARHQGTRQQSRDGFLRFIERYPTLSAPIEENIYAVPHGDSLIDFQTYKLIMASSGIDFVELKSSPHIHDVEGALSTSERVLLISRARNYFMERLGSALILDTPVTSIVQHQDHVEVEGIKFDYLIDASWGQVRTMPLDIFYEPTMLLYYEAKEKFPAITFVDGPLCSVYPTEDPSIFTLSSVPHTPLGSFSDAREARGALTSVTNDLIGQKRRLMEEQIAKNVPQFRDVFSFAGVQLSMKTKPVGRSDDRSCYVYQDNRIISVMSGKIDTVFFATERILSMLEAQNSQGAIPVENTIRGDIVTAGRVAEWQVK</sequence>
<evidence type="ECO:0000313" key="3">
    <source>
        <dbReference type="EMBL" id="TWF57159.1"/>
    </source>
</evidence>
<dbReference type="RefSeq" id="WP_145635453.1">
    <property type="nucleotide sequence ID" value="NZ_VIWP01000002.1"/>
</dbReference>
<dbReference type="OrthoDB" id="9815989at2"/>
<protein>
    <submittedName>
        <fullName evidence="3">Glycine/D-amino acid oxidase-like deaminating enzyme</fullName>
    </submittedName>
</protein>
<dbReference type="SUPFAM" id="SSF51905">
    <property type="entry name" value="FAD/NAD(P)-binding domain"/>
    <property type="match status" value="1"/>
</dbReference>